<dbReference type="InterPro" id="IPR036507">
    <property type="entry name" value="Telomere_rpt-bd_fac_dimer_sf"/>
</dbReference>
<gene>
    <name evidence="4" type="ORF">PLOB_00043253</name>
</gene>
<feature type="compositionally biased region" description="Basic and acidic residues" evidence="1">
    <location>
        <begin position="278"/>
        <end position="300"/>
    </location>
</feature>
<dbReference type="SUPFAM" id="SSF46689">
    <property type="entry name" value="Homeodomain-like"/>
    <property type="match status" value="1"/>
</dbReference>
<dbReference type="Gene3D" id="1.10.10.60">
    <property type="entry name" value="Homeodomain-like"/>
    <property type="match status" value="1"/>
</dbReference>
<accession>A0ABN8PG93</accession>
<dbReference type="Pfam" id="PF00249">
    <property type="entry name" value="Myb_DNA-binding"/>
    <property type="match status" value="1"/>
</dbReference>
<organism evidence="4 5">
    <name type="scientific">Porites lobata</name>
    <dbReference type="NCBI Taxonomy" id="104759"/>
    <lineage>
        <taxon>Eukaryota</taxon>
        <taxon>Metazoa</taxon>
        <taxon>Cnidaria</taxon>
        <taxon>Anthozoa</taxon>
        <taxon>Hexacorallia</taxon>
        <taxon>Scleractinia</taxon>
        <taxon>Fungiina</taxon>
        <taxon>Poritidae</taxon>
        <taxon>Porites</taxon>
    </lineage>
</organism>
<dbReference type="PROSITE" id="PS50090">
    <property type="entry name" value="MYB_LIKE"/>
    <property type="match status" value="1"/>
</dbReference>
<dbReference type="CDD" id="cd11660">
    <property type="entry name" value="SANT_TRF"/>
    <property type="match status" value="1"/>
</dbReference>
<dbReference type="PANTHER" id="PTHR46833:SF1">
    <property type="entry name" value="TELOMERIC REPEAT-BINDING FACTOR 2"/>
    <property type="match status" value="1"/>
</dbReference>
<dbReference type="PROSITE" id="PS51294">
    <property type="entry name" value="HTH_MYB"/>
    <property type="match status" value="1"/>
</dbReference>
<feature type="compositionally biased region" description="Basic and acidic residues" evidence="1">
    <location>
        <begin position="381"/>
        <end position="401"/>
    </location>
</feature>
<dbReference type="InterPro" id="IPR030657">
    <property type="entry name" value="TERF2"/>
</dbReference>
<sequence>MAGKCLFRITSEWFLDYCIYQLWKEFREKCSFSDCWKDRIQDYLENKPFVIGQELSTKLHCIRFIIGLHEHQPTDSQFSQSSTYSSSTEDENESRLLGQGCLNYFDKITGIYPFSDVEKSHMRSALKLQIILSHFRHGDMKGGEQLYSVLYSDDGDEEEYQDEIRELFQSENDSWKKLFLRKHTYDRFLNQVKQFFMPVWKKFEAPVLEEASFLENTNEERSRVDAITIKNLYFAWDESEEAEKNWTDILEGTHPDIIALKSKRSSRHTQDTTTSNSSKDKSPSVRQLRQETRSRAEPSSHKKSNVAVNIERCDEAMQRLKSSSRNLFSGLKDVYSNMVAGEAGPSKVNSENNNDNDTNDIPVKRHCKAVIAEPDSASGQEPDKKGKRPVESRSAKRRFNEHQSDAEILDWDSDSDDAFDETEIKRKTIKLSSPRKRVLNVKLPVRERRRFWTDKETKWLIDGVKTYGEGNWAVILDAYNFVGRTSVHLKDKWRNLQKN</sequence>
<evidence type="ECO:0000259" key="3">
    <source>
        <dbReference type="PROSITE" id="PS51294"/>
    </source>
</evidence>
<keyword evidence="5" id="KW-1185">Reference proteome</keyword>
<proteinExistence type="predicted"/>
<feature type="domain" description="Myb-like" evidence="2">
    <location>
        <begin position="444"/>
        <end position="497"/>
    </location>
</feature>
<dbReference type="PANTHER" id="PTHR46833">
    <property type="entry name" value="TELOMERIC REPEAT-BINDING FACTOR 2 TERF2"/>
    <property type="match status" value="1"/>
</dbReference>
<reference evidence="4 5" key="1">
    <citation type="submission" date="2022-05" db="EMBL/GenBank/DDBJ databases">
        <authorList>
            <consortium name="Genoscope - CEA"/>
            <person name="William W."/>
        </authorList>
    </citation>
    <scope>NUCLEOTIDE SEQUENCE [LARGE SCALE GENOMIC DNA]</scope>
</reference>
<evidence type="ECO:0000313" key="5">
    <source>
        <dbReference type="Proteomes" id="UP001159405"/>
    </source>
</evidence>
<evidence type="ECO:0000313" key="4">
    <source>
        <dbReference type="EMBL" id="CAH3143164.1"/>
    </source>
</evidence>
<protein>
    <submittedName>
        <fullName evidence="4">Uncharacterized protein</fullName>
    </submittedName>
</protein>
<dbReference type="InterPro" id="IPR009057">
    <property type="entry name" value="Homeodomain-like_sf"/>
</dbReference>
<feature type="region of interest" description="Disordered" evidence="1">
    <location>
        <begin position="342"/>
        <end position="401"/>
    </location>
</feature>
<dbReference type="InterPro" id="IPR017930">
    <property type="entry name" value="Myb_dom"/>
</dbReference>
<feature type="region of interest" description="Disordered" evidence="1">
    <location>
        <begin position="259"/>
        <end position="308"/>
    </location>
</feature>
<dbReference type="SUPFAM" id="SSF63600">
    <property type="entry name" value="Telomeric repeat binding factor (TRF) dimerisation domain"/>
    <property type="match status" value="1"/>
</dbReference>
<dbReference type="EMBL" id="CALNXK010000070">
    <property type="protein sequence ID" value="CAH3143164.1"/>
    <property type="molecule type" value="Genomic_DNA"/>
</dbReference>
<name>A0ABN8PG93_9CNID</name>
<comment type="caution">
    <text evidence="4">The sequence shown here is derived from an EMBL/GenBank/DDBJ whole genome shotgun (WGS) entry which is preliminary data.</text>
</comment>
<dbReference type="InterPro" id="IPR001005">
    <property type="entry name" value="SANT/Myb"/>
</dbReference>
<dbReference type="Gene3D" id="1.25.40.210">
    <property type="entry name" value="Telomere repeat-binding factor, dimerisation domain"/>
    <property type="match status" value="1"/>
</dbReference>
<dbReference type="SMART" id="SM00717">
    <property type="entry name" value="SANT"/>
    <property type="match status" value="1"/>
</dbReference>
<evidence type="ECO:0000256" key="1">
    <source>
        <dbReference type="SAM" id="MobiDB-lite"/>
    </source>
</evidence>
<evidence type="ECO:0000259" key="2">
    <source>
        <dbReference type="PROSITE" id="PS50090"/>
    </source>
</evidence>
<feature type="domain" description="HTH myb-type" evidence="3">
    <location>
        <begin position="448"/>
        <end position="499"/>
    </location>
</feature>
<dbReference type="Proteomes" id="UP001159405">
    <property type="component" value="Unassembled WGS sequence"/>
</dbReference>